<organism evidence="11 12">
    <name type="scientific">Rhizobium metallidurans</name>
    <dbReference type="NCBI Taxonomy" id="1265931"/>
    <lineage>
        <taxon>Bacteria</taxon>
        <taxon>Pseudomonadati</taxon>
        <taxon>Pseudomonadota</taxon>
        <taxon>Alphaproteobacteria</taxon>
        <taxon>Hyphomicrobiales</taxon>
        <taxon>Rhizobiaceae</taxon>
        <taxon>Rhizobium/Agrobacterium group</taxon>
        <taxon>Rhizobium</taxon>
    </lineage>
</organism>
<comment type="subcellular location">
    <subcellularLocation>
        <location evidence="9">Cell membrane</location>
        <topology evidence="9">Multi-pass membrane protein</topology>
    </subcellularLocation>
</comment>
<evidence type="ECO:0000256" key="7">
    <source>
        <dbReference type="ARBA" id="ARBA00022989"/>
    </source>
</evidence>
<proteinExistence type="inferred from homology"/>
<protein>
    <recommendedName>
        <fullName evidence="9">Lipoprotein signal peptidase</fullName>
        <ecNumber evidence="9">3.4.23.36</ecNumber>
    </recommendedName>
    <alternativeName>
        <fullName evidence="9">Prolipoprotein signal peptidase</fullName>
    </alternativeName>
    <alternativeName>
        <fullName evidence="9">Signal peptidase II</fullName>
        <shortName evidence="9">SPase II</shortName>
    </alternativeName>
</protein>
<feature type="transmembrane region" description="Helical" evidence="9">
    <location>
        <begin position="29"/>
        <end position="51"/>
    </location>
</feature>
<comment type="caution">
    <text evidence="11">The sequence shown here is derived from an EMBL/GenBank/DDBJ whole genome shotgun (WGS) entry which is preliminary data.</text>
</comment>
<dbReference type="Proteomes" id="UP000582090">
    <property type="component" value="Unassembled WGS sequence"/>
</dbReference>
<keyword evidence="5 9" id="KW-0064">Aspartyl protease</keyword>
<dbReference type="PANTHER" id="PTHR33695:SF1">
    <property type="entry name" value="LIPOPROTEIN SIGNAL PEPTIDASE"/>
    <property type="match status" value="1"/>
</dbReference>
<keyword evidence="7 9" id="KW-1133">Transmembrane helix</keyword>
<evidence type="ECO:0000256" key="9">
    <source>
        <dbReference type="HAMAP-Rule" id="MF_00161"/>
    </source>
</evidence>
<comment type="pathway">
    <text evidence="9">Protein modification; lipoprotein biosynthesis (signal peptide cleavage).</text>
</comment>
<dbReference type="GO" id="GO:0006508">
    <property type="term" value="P:proteolysis"/>
    <property type="evidence" value="ECO:0007669"/>
    <property type="project" value="UniProtKB-KW"/>
</dbReference>
<dbReference type="AlphaFoldDB" id="A0A7W6CQI9"/>
<keyword evidence="8 9" id="KW-0472">Membrane</keyword>
<evidence type="ECO:0000256" key="5">
    <source>
        <dbReference type="ARBA" id="ARBA00022750"/>
    </source>
</evidence>
<dbReference type="GO" id="GO:0004190">
    <property type="term" value="F:aspartic-type endopeptidase activity"/>
    <property type="evidence" value="ECO:0007669"/>
    <property type="project" value="UniProtKB-UniRule"/>
</dbReference>
<comment type="similarity">
    <text evidence="1 9 10">Belongs to the peptidase A8 family.</text>
</comment>
<dbReference type="GO" id="GO:0005886">
    <property type="term" value="C:plasma membrane"/>
    <property type="evidence" value="ECO:0007669"/>
    <property type="project" value="UniProtKB-SubCell"/>
</dbReference>
<name>A0A7W6CQI9_9HYPH</name>
<evidence type="ECO:0000256" key="1">
    <source>
        <dbReference type="ARBA" id="ARBA00006139"/>
    </source>
</evidence>
<dbReference type="UniPathway" id="UPA00665"/>
<evidence type="ECO:0000313" key="11">
    <source>
        <dbReference type="EMBL" id="MBB3963288.1"/>
    </source>
</evidence>
<evidence type="ECO:0000313" key="12">
    <source>
        <dbReference type="Proteomes" id="UP000582090"/>
    </source>
</evidence>
<feature type="active site" evidence="9">
    <location>
        <position position="111"/>
    </location>
</feature>
<accession>A0A7W6CQI9</accession>
<evidence type="ECO:0000256" key="6">
    <source>
        <dbReference type="ARBA" id="ARBA00022801"/>
    </source>
</evidence>
<feature type="transmembrane region" description="Helical" evidence="9">
    <location>
        <begin position="125"/>
        <end position="145"/>
    </location>
</feature>
<evidence type="ECO:0000256" key="8">
    <source>
        <dbReference type="ARBA" id="ARBA00023136"/>
    </source>
</evidence>
<dbReference type="EC" id="3.4.23.36" evidence="9"/>
<feature type="active site" evidence="9">
    <location>
        <position position="129"/>
    </location>
</feature>
<dbReference type="PANTHER" id="PTHR33695">
    <property type="entry name" value="LIPOPROTEIN SIGNAL PEPTIDASE"/>
    <property type="match status" value="1"/>
</dbReference>
<keyword evidence="4 9" id="KW-0812">Transmembrane</keyword>
<keyword evidence="6 9" id="KW-0378">Hydrolase</keyword>
<evidence type="ECO:0000256" key="10">
    <source>
        <dbReference type="RuleBase" id="RU004181"/>
    </source>
</evidence>
<dbReference type="InterPro" id="IPR001872">
    <property type="entry name" value="Peptidase_A8"/>
</dbReference>
<dbReference type="RefSeq" id="WP_183899013.1">
    <property type="nucleotide sequence ID" value="NZ_JACIDW010000002.1"/>
</dbReference>
<gene>
    <name evidence="9" type="primary">lspA</name>
    <name evidence="11" type="ORF">GGQ67_000913</name>
</gene>
<evidence type="ECO:0000256" key="4">
    <source>
        <dbReference type="ARBA" id="ARBA00022692"/>
    </source>
</evidence>
<feature type="transmembrane region" description="Helical" evidence="9">
    <location>
        <begin position="87"/>
        <end position="105"/>
    </location>
</feature>
<comment type="function">
    <text evidence="9">This protein specifically catalyzes the removal of signal peptides from prolipoproteins.</text>
</comment>
<dbReference type="HAMAP" id="MF_00161">
    <property type="entry name" value="LspA"/>
    <property type="match status" value="1"/>
</dbReference>
<comment type="catalytic activity">
    <reaction evidence="9">
        <text>Release of signal peptides from bacterial membrane prolipoproteins. Hydrolyzes -Xaa-Yaa-Zaa-|-(S,diacylglyceryl)Cys-, in which Xaa is hydrophobic (preferably Leu), and Yaa (Ala or Ser) and Zaa (Gly or Ala) have small, neutral side chains.</text>
        <dbReference type="EC" id="3.4.23.36"/>
    </reaction>
</comment>
<keyword evidence="3 9" id="KW-0645">Protease</keyword>
<reference evidence="11 12" key="1">
    <citation type="submission" date="2020-08" db="EMBL/GenBank/DDBJ databases">
        <title>Genomic Encyclopedia of Type Strains, Phase IV (KMG-IV): sequencing the most valuable type-strain genomes for metagenomic binning, comparative biology and taxonomic classification.</title>
        <authorList>
            <person name="Goeker M."/>
        </authorList>
    </citation>
    <scope>NUCLEOTIDE SEQUENCE [LARGE SCALE GENOMIC DNA]</scope>
    <source>
        <strain evidence="11 12">DSM 26575</strain>
    </source>
</reference>
<dbReference type="PRINTS" id="PR00781">
    <property type="entry name" value="LIPOSIGPTASE"/>
</dbReference>
<dbReference type="Pfam" id="PF01252">
    <property type="entry name" value="Peptidase_A8"/>
    <property type="match status" value="1"/>
</dbReference>
<feature type="transmembrane region" description="Helical" evidence="9">
    <location>
        <begin position="57"/>
        <end position="75"/>
    </location>
</feature>
<evidence type="ECO:0000256" key="3">
    <source>
        <dbReference type="ARBA" id="ARBA00022670"/>
    </source>
</evidence>
<dbReference type="NCBIfam" id="TIGR00077">
    <property type="entry name" value="lspA"/>
    <property type="match status" value="1"/>
</dbReference>
<keyword evidence="12" id="KW-1185">Reference proteome</keyword>
<evidence type="ECO:0000256" key="2">
    <source>
        <dbReference type="ARBA" id="ARBA00022475"/>
    </source>
</evidence>
<dbReference type="EMBL" id="JACIDW010000002">
    <property type="protein sequence ID" value="MBB3963288.1"/>
    <property type="molecule type" value="Genomic_DNA"/>
</dbReference>
<keyword evidence="2 9" id="KW-1003">Cell membrane</keyword>
<sequence>MASIVASALAIDQIVKFVMVEFVMQPPRIIEVTSFFDLVLVFNSGISFGMFSGQIGLYPVVFALVKTAIATALIVWGCMTNSRRERLALAVMAGGAAGNIVDRFRDGAVTDYLSLHAGAWAWPSFNLADVFVVTGAIALVACSMVKPRPKADI</sequence>